<dbReference type="Gene3D" id="3.40.50.300">
    <property type="entry name" value="P-loop containing nucleotide triphosphate hydrolases"/>
    <property type="match status" value="2"/>
</dbReference>
<reference evidence="6 7" key="1">
    <citation type="submission" date="2020-08" db="EMBL/GenBank/DDBJ databases">
        <title>Genomic Encyclopedia of Type Strains, Phase III (KMG-III): the genomes of soil and plant-associated and newly described type strains.</title>
        <authorList>
            <person name="Whitman W."/>
        </authorList>
    </citation>
    <scope>NUCLEOTIDE SEQUENCE [LARGE SCALE GENOMIC DNA]</scope>
    <source>
        <strain evidence="6 7">CECT 8840</strain>
    </source>
</reference>
<dbReference type="EMBL" id="JACHJP010000012">
    <property type="protein sequence ID" value="MBB4920151.1"/>
    <property type="molecule type" value="Genomic_DNA"/>
</dbReference>
<evidence type="ECO:0000259" key="5">
    <source>
        <dbReference type="PROSITE" id="PS50893"/>
    </source>
</evidence>
<dbReference type="PANTHER" id="PTHR43790">
    <property type="entry name" value="CARBOHYDRATE TRANSPORT ATP-BINDING PROTEIN MG119-RELATED"/>
    <property type="match status" value="1"/>
</dbReference>
<dbReference type="PROSITE" id="PS00211">
    <property type="entry name" value="ABC_TRANSPORTER_1"/>
    <property type="match status" value="1"/>
</dbReference>
<evidence type="ECO:0000256" key="3">
    <source>
        <dbReference type="ARBA" id="ARBA00022741"/>
    </source>
</evidence>
<evidence type="ECO:0000256" key="4">
    <source>
        <dbReference type="ARBA" id="ARBA00022840"/>
    </source>
</evidence>
<evidence type="ECO:0000256" key="1">
    <source>
        <dbReference type="ARBA" id="ARBA00022448"/>
    </source>
</evidence>
<dbReference type="AlphaFoldDB" id="A0A7W7QUT7"/>
<dbReference type="PROSITE" id="PS50893">
    <property type="entry name" value="ABC_TRANSPORTER_2"/>
    <property type="match status" value="2"/>
</dbReference>
<dbReference type="GO" id="GO:0016887">
    <property type="term" value="F:ATP hydrolysis activity"/>
    <property type="evidence" value="ECO:0007669"/>
    <property type="project" value="InterPro"/>
</dbReference>
<evidence type="ECO:0000256" key="2">
    <source>
        <dbReference type="ARBA" id="ARBA00022737"/>
    </source>
</evidence>
<dbReference type="InterPro" id="IPR003439">
    <property type="entry name" value="ABC_transporter-like_ATP-bd"/>
</dbReference>
<dbReference type="GO" id="GO:0005524">
    <property type="term" value="F:ATP binding"/>
    <property type="evidence" value="ECO:0007669"/>
    <property type="project" value="UniProtKB-KW"/>
</dbReference>
<evidence type="ECO:0000313" key="7">
    <source>
        <dbReference type="Proteomes" id="UP000552644"/>
    </source>
</evidence>
<feature type="domain" description="ABC transporter" evidence="5">
    <location>
        <begin position="256"/>
        <end position="499"/>
    </location>
</feature>
<protein>
    <submittedName>
        <fullName evidence="6">ABC-type sugar transport system ATPase subunit</fullName>
    </submittedName>
</protein>
<keyword evidence="3" id="KW-0547">Nucleotide-binding</keyword>
<dbReference type="Pfam" id="PF00005">
    <property type="entry name" value="ABC_tran"/>
    <property type="match status" value="2"/>
</dbReference>
<sequence>MAILEARNIGKTYGGVVALKEAGIHVEAGTVHALLGENGAGKSTLIKIMSGAVTPDRGSLTLNGRQVRFRNTGDAAQHGVAVVSQELNLFPDLDILANLYPVTGPRRGPFLDRTGMAQAAAPVLDQLGLNVPVRTRLGDLSLAQRQLVEIARALLTKPRVLILDEPTSALEQASADRLLNVVRVLCEHQVGVVFVSHILEEVMALSDVITVLRNGEVVMEAQDRKSLSMPEVVAAMLGDKTVQAQEKPTLVAPQETAGGELRIVDAGSRGALSGVSLTVRPGEILGLAGLAGSGHQATLELVAGLRRADTGEVRLPSGRRAPNGLRRSIAAGVAVVSGDRRRFGLMLDKPIWENIAQVRAVALGRDGAFLRRTALRARARDHGERMSLRCSSVDQRTGLLSGGNQQKVVLAKWLDAEPSVLLLDDPTRGVDVGAKAEMHTLIRSATQAGTVTMLCSTDVEELASLCDRVAVFYRGKIAAILEGETLTQHTILELMNTGES</sequence>
<dbReference type="InterPro" id="IPR027417">
    <property type="entry name" value="P-loop_NTPase"/>
</dbReference>
<keyword evidence="4" id="KW-0067">ATP-binding</keyword>
<dbReference type="InterPro" id="IPR003593">
    <property type="entry name" value="AAA+_ATPase"/>
</dbReference>
<organism evidence="6 7">
    <name type="scientific">Streptosporangium saharense</name>
    <dbReference type="NCBI Taxonomy" id="1706840"/>
    <lineage>
        <taxon>Bacteria</taxon>
        <taxon>Bacillati</taxon>
        <taxon>Actinomycetota</taxon>
        <taxon>Actinomycetes</taxon>
        <taxon>Streptosporangiales</taxon>
        <taxon>Streptosporangiaceae</taxon>
        <taxon>Streptosporangium</taxon>
    </lineage>
</organism>
<dbReference type="CDD" id="cd03215">
    <property type="entry name" value="ABC_Carb_Monos_II"/>
    <property type="match status" value="1"/>
</dbReference>
<dbReference type="RefSeq" id="WP_184723749.1">
    <property type="nucleotide sequence ID" value="NZ_JACHJP010000012.1"/>
</dbReference>
<keyword evidence="2" id="KW-0677">Repeat</keyword>
<evidence type="ECO:0000313" key="6">
    <source>
        <dbReference type="EMBL" id="MBB4920151.1"/>
    </source>
</evidence>
<accession>A0A7W7QUT7</accession>
<dbReference type="SMART" id="SM00382">
    <property type="entry name" value="AAA"/>
    <property type="match status" value="2"/>
</dbReference>
<gene>
    <name evidence="6" type="ORF">FHS44_007295</name>
</gene>
<dbReference type="Proteomes" id="UP000552644">
    <property type="component" value="Unassembled WGS sequence"/>
</dbReference>
<comment type="caution">
    <text evidence="6">The sequence shown here is derived from an EMBL/GenBank/DDBJ whole genome shotgun (WGS) entry which is preliminary data.</text>
</comment>
<dbReference type="InterPro" id="IPR017871">
    <property type="entry name" value="ABC_transporter-like_CS"/>
</dbReference>
<feature type="domain" description="ABC transporter" evidence="5">
    <location>
        <begin position="4"/>
        <end position="239"/>
    </location>
</feature>
<keyword evidence="7" id="KW-1185">Reference proteome</keyword>
<dbReference type="InterPro" id="IPR050107">
    <property type="entry name" value="ABC_carbohydrate_import_ATPase"/>
</dbReference>
<dbReference type="CDD" id="cd03216">
    <property type="entry name" value="ABC_Carb_Monos_I"/>
    <property type="match status" value="1"/>
</dbReference>
<keyword evidence="6" id="KW-0762">Sugar transport</keyword>
<dbReference type="SUPFAM" id="SSF52540">
    <property type="entry name" value="P-loop containing nucleoside triphosphate hydrolases"/>
    <property type="match status" value="2"/>
</dbReference>
<name>A0A7W7QUT7_9ACTN</name>
<proteinExistence type="predicted"/>
<dbReference type="PANTHER" id="PTHR43790:SF9">
    <property type="entry name" value="GALACTOFURANOSE TRANSPORTER ATP-BINDING PROTEIN YTFR"/>
    <property type="match status" value="1"/>
</dbReference>
<keyword evidence="1" id="KW-0813">Transport</keyword>